<dbReference type="EC" id="1.8.1.2" evidence="3"/>
<dbReference type="SUPFAM" id="SSF52343">
    <property type="entry name" value="Ferredoxin reductase-like, C-terminal NADP-linked domain"/>
    <property type="match status" value="1"/>
</dbReference>
<comment type="catalytic activity">
    <reaction evidence="10">
        <text>hydrogen sulfide + 3 NADP(+) + 3 H2O = sulfite + 3 NADPH + 4 H(+)</text>
        <dbReference type="Rhea" id="RHEA:13801"/>
        <dbReference type="ChEBI" id="CHEBI:15377"/>
        <dbReference type="ChEBI" id="CHEBI:15378"/>
        <dbReference type="ChEBI" id="CHEBI:17359"/>
        <dbReference type="ChEBI" id="CHEBI:29919"/>
        <dbReference type="ChEBI" id="CHEBI:57783"/>
        <dbReference type="ChEBI" id="CHEBI:58349"/>
        <dbReference type="EC" id="1.8.1.2"/>
    </reaction>
</comment>
<organism evidence="13 14">
    <name type="scientific">Gordonia phthalatica</name>
    <dbReference type="NCBI Taxonomy" id="1136941"/>
    <lineage>
        <taxon>Bacteria</taxon>
        <taxon>Bacillati</taxon>
        <taxon>Actinomycetota</taxon>
        <taxon>Actinomycetes</taxon>
        <taxon>Mycobacteriales</taxon>
        <taxon>Gordoniaceae</taxon>
        <taxon>Gordonia</taxon>
    </lineage>
</organism>
<feature type="region of interest" description="Disordered" evidence="11">
    <location>
        <begin position="1"/>
        <end position="25"/>
    </location>
</feature>
<dbReference type="InterPro" id="IPR017927">
    <property type="entry name" value="FAD-bd_FR_type"/>
</dbReference>
<dbReference type="Gene3D" id="1.20.990.10">
    <property type="entry name" value="NADPH-cytochrome p450 Reductase, Chain A, domain 3"/>
    <property type="match status" value="1"/>
</dbReference>
<dbReference type="InterPro" id="IPR023173">
    <property type="entry name" value="NADPH_Cyt_P450_Rdtase_alpha"/>
</dbReference>
<dbReference type="GO" id="GO:0004783">
    <property type="term" value="F:sulfite reductase (NADPH) activity"/>
    <property type="evidence" value="ECO:0007669"/>
    <property type="project" value="UniProtKB-EC"/>
</dbReference>
<evidence type="ECO:0000256" key="7">
    <source>
        <dbReference type="ARBA" id="ARBA00022857"/>
    </source>
</evidence>
<evidence type="ECO:0000256" key="5">
    <source>
        <dbReference type="ARBA" id="ARBA00022643"/>
    </source>
</evidence>
<evidence type="ECO:0000256" key="1">
    <source>
        <dbReference type="ARBA" id="ARBA00001917"/>
    </source>
</evidence>
<keyword evidence="9" id="KW-0028">Amino-acid biosynthesis</keyword>
<evidence type="ECO:0000256" key="11">
    <source>
        <dbReference type="SAM" id="MobiDB-lite"/>
    </source>
</evidence>
<keyword evidence="4" id="KW-0285">Flavoprotein</keyword>
<dbReference type="PANTHER" id="PTHR19384">
    <property type="entry name" value="NITRIC OXIDE SYNTHASE-RELATED"/>
    <property type="match status" value="1"/>
</dbReference>
<dbReference type="GO" id="GO:0010181">
    <property type="term" value="F:FMN binding"/>
    <property type="evidence" value="ECO:0007669"/>
    <property type="project" value="TreeGrafter"/>
</dbReference>
<reference evidence="14" key="1">
    <citation type="submission" date="2015-06" db="EMBL/GenBank/DDBJ databases">
        <title>Complete genome sequence and metabolic analysis of phthalate degradation pathway in Gordonia sp. QH-11.</title>
        <authorList>
            <person name="Jin D."/>
            <person name="Kong X."/>
            <person name="Bai Z."/>
        </authorList>
    </citation>
    <scope>NUCLEOTIDE SEQUENCE [LARGE SCALE GENOMIC DNA]</scope>
    <source>
        <strain evidence="14">QH-11</strain>
    </source>
</reference>
<dbReference type="PATRIC" id="fig|1136941.3.peg.1470"/>
<evidence type="ECO:0000256" key="3">
    <source>
        <dbReference type="ARBA" id="ARBA00012604"/>
    </source>
</evidence>
<dbReference type="EMBL" id="CP011853">
    <property type="protein sequence ID" value="ALG84326.1"/>
    <property type="molecule type" value="Genomic_DNA"/>
</dbReference>
<evidence type="ECO:0000256" key="6">
    <source>
        <dbReference type="ARBA" id="ARBA00022827"/>
    </source>
</evidence>
<dbReference type="Pfam" id="PF00175">
    <property type="entry name" value="NAD_binding_1"/>
    <property type="match status" value="1"/>
</dbReference>
<dbReference type="InterPro" id="IPR039261">
    <property type="entry name" value="FNR_nucleotide-bd"/>
</dbReference>
<dbReference type="STRING" id="1136941.ACH46_07175"/>
<gene>
    <name evidence="13" type="ORF">ACH46_07175</name>
</gene>
<evidence type="ECO:0000256" key="2">
    <source>
        <dbReference type="ARBA" id="ARBA00001974"/>
    </source>
</evidence>
<comment type="cofactor">
    <cofactor evidence="2">
        <name>FAD</name>
        <dbReference type="ChEBI" id="CHEBI:57692"/>
    </cofactor>
</comment>
<keyword evidence="14" id="KW-1185">Reference proteome</keyword>
<keyword evidence="9" id="KW-0198">Cysteine biosynthesis</keyword>
<dbReference type="Gene3D" id="3.40.50.80">
    <property type="entry name" value="Nucleotide-binding domain of ferredoxin-NADP reductase (FNR) module"/>
    <property type="match status" value="1"/>
</dbReference>
<feature type="compositionally biased region" description="Polar residues" evidence="11">
    <location>
        <begin position="1"/>
        <end position="14"/>
    </location>
</feature>
<dbReference type="OrthoDB" id="7376058at2"/>
<dbReference type="GO" id="GO:0050660">
    <property type="term" value="F:flavin adenine dinucleotide binding"/>
    <property type="evidence" value="ECO:0007669"/>
    <property type="project" value="TreeGrafter"/>
</dbReference>
<evidence type="ECO:0000259" key="12">
    <source>
        <dbReference type="PROSITE" id="PS51384"/>
    </source>
</evidence>
<dbReference type="Gene3D" id="2.40.30.10">
    <property type="entry name" value="Translation factors"/>
    <property type="match status" value="1"/>
</dbReference>
<reference evidence="13 14" key="2">
    <citation type="journal article" date="2017" name="Int. J. Syst. Evol. Microbiol.">
        <title>Gordonia phthalatica sp. nov., a di-n-butyl phthalate-degrading bacterium isolated from activated sludge.</title>
        <authorList>
            <person name="Jin D."/>
            <person name="Kong X."/>
            <person name="Jia M."/>
            <person name="Yu X."/>
            <person name="Wang X."/>
            <person name="Zhuang X."/>
            <person name="Deng Y."/>
            <person name="Bai Z."/>
        </authorList>
    </citation>
    <scope>NUCLEOTIDE SEQUENCE [LARGE SCALE GENOMIC DNA]</scope>
    <source>
        <strain evidence="13 14">QH-11</strain>
    </source>
</reference>
<dbReference type="AlphaFoldDB" id="A0A0N9N894"/>
<keyword evidence="5" id="KW-0288">FMN</keyword>
<evidence type="ECO:0000313" key="13">
    <source>
        <dbReference type="EMBL" id="ALG84326.1"/>
    </source>
</evidence>
<dbReference type="PRINTS" id="PR00371">
    <property type="entry name" value="FPNCR"/>
</dbReference>
<proteinExistence type="predicted"/>
<dbReference type="Pfam" id="PF00667">
    <property type="entry name" value="FAD_binding_1"/>
    <property type="match status" value="1"/>
</dbReference>
<evidence type="ECO:0000313" key="14">
    <source>
        <dbReference type="Proteomes" id="UP000063789"/>
    </source>
</evidence>
<keyword evidence="8" id="KW-0560">Oxidoreductase</keyword>
<evidence type="ECO:0000256" key="10">
    <source>
        <dbReference type="ARBA" id="ARBA00052219"/>
    </source>
</evidence>
<comment type="cofactor">
    <cofactor evidence="1">
        <name>FMN</name>
        <dbReference type="ChEBI" id="CHEBI:58210"/>
    </cofactor>
</comment>
<dbReference type="InterPro" id="IPR017938">
    <property type="entry name" value="Riboflavin_synthase-like_b-brl"/>
</dbReference>
<sequence>MTTANPTLERTASRASKRPRWSRRNPYPATVIRNELLTAPESEKEVRHLILDIEGSGLEYEPGDAVNVTPANEPALVAAIIDRLGVPGDTVIADRKGERTLTNALIHGFEITSTSPYLLDHLANARGVTKIADLLAGDRAELDAWCRGRDVLDLLNLDPTWSPTPEAFLSELRPLAARTYSISSSPSVHSGTLHLTPATVRHLASEGWTDGRDRGGAASTYLADRVDEGDTVGIYVTANKSFRLPEPDTDIIMVGPGTGIAPFRAFIHERSNDDGHGRNWLFHGARYRDQDFLYRDEMWAMEADGNLRLDVAFSREQDEKVYVSHLMGGKGEEIYSWIRDGAILYVCGDATQMARDVDETLTAIIREYGDFDEEGARAEVQRLREAGQYRRDVY</sequence>
<dbReference type="KEGG" id="goq:ACH46_07175"/>
<dbReference type="PANTHER" id="PTHR19384:SF128">
    <property type="entry name" value="NADPH OXIDOREDUCTASE A"/>
    <property type="match status" value="1"/>
</dbReference>
<evidence type="ECO:0000256" key="9">
    <source>
        <dbReference type="ARBA" id="ARBA00023192"/>
    </source>
</evidence>
<dbReference type="SUPFAM" id="SSF63380">
    <property type="entry name" value="Riboflavin synthase domain-like"/>
    <property type="match status" value="1"/>
</dbReference>
<accession>A0A0N9N894</accession>
<evidence type="ECO:0000256" key="8">
    <source>
        <dbReference type="ARBA" id="ARBA00023002"/>
    </source>
</evidence>
<protein>
    <recommendedName>
        <fullName evidence="3">assimilatory sulfite reductase (NADPH)</fullName>
        <ecNumber evidence="3">1.8.1.2</ecNumber>
    </recommendedName>
</protein>
<keyword evidence="7" id="KW-0521">NADP</keyword>
<feature type="domain" description="FAD-binding FR-type" evidence="12">
    <location>
        <begin position="24"/>
        <end position="245"/>
    </location>
</feature>
<keyword evidence="6" id="KW-0274">FAD</keyword>
<dbReference type="GO" id="GO:0019344">
    <property type="term" value="P:cysteine biosynthetic process"/>
    <property type="evidence" value="ECO:0007669"/>
    <property type="project" value="UniProtKB-KW"/>
</dbReference>
<dbReference type="Proteomes" id="UP000063789">
    <property type="component" value="Chromosome"/>
</dbReference>
<name>A0A0N9N894_9ACTN</name>
<dbReference type="InterPro" id="IPR001709">
    <property type="entry name" value="Flavoprot_Pyr_Nucl_cyt_Rdtase"/>
</dbReference>
<dbReference type="GO" id="GO:0005829">
    <property type="term" value="C:cytosol"/>
    <property type="evidence" value="ECO:0007669"/>
    <property type="project" value="TreeGrafter"/>
</dbReference>
<dbReference type="FunFam" id="3.40.50.80:FF:000001">
    <property type="entry name" value="NADPH--cytochrome P450 reductase 1"/>
    <property type="match status" value="1"/>
</dbReference>
<dbReference type="InterPro" id="IPR003097">
    <property type="entry name" value="CysJ-like_FAD-binding"/>
</dbReference>
<evidence type="ECO:0000256" key="4">
    <source>
        <dbReference type="ARBA" id="ARBA00022630"/>
    </source>
</evidence>
<dbReference type="PROSITE" id="PS51384">
    <property type="entry name" value="FAD_FR"/>
    <property type="match status" value="1"/>
</dbReference>
<dbReference type="InterPro" id="IPR001433">
    <property type="entry name" value="OxRdtase_FAD/NAD-bd"/>
</dbReference>